<dbReference type="EMBL" id="JANJYJ010000007">
    <property type="protein sequence ID" value="KAK3200202.1"/>
    <property type="molecule type" value="Genomic_DNA"/>
</dbReference>
<keyword evidence="3" id="KW-1185">Reference proteome</keyword>
<gene>
    <name evidence="2" type="ORF">Dsin_023617</name>
</gene>
<evidence type="ECO:0000256" key="1">
    <source>
        <dbReference type="SAM" id="MobiDB-lite"/>
    </source>
</evidence>
<organism evidence="2 3">
    <name type="scientific">Dipteronia sinensis</name>
    <dbReference type="NCBI Taxonomy" id="43782"/>
    <lineage>
        <taxon>Eukaryota</taxon>
        <taxon>Viridiplantae</taxon>
        <taxon>Streptophyta</taxon>
        <taxon>Embryophyta</taxon>
        <taxon>Tracheophyta</taxon>
        <taxon>Spermatophyta</taxon>
        <taxon>Magnoliopsida</taxon>
        <taxon>eudicotyledons</taxon>
        <taxon>Gunneridae</taxon>
        <taxon>Pentapetalae</taxon>
        <taxon>rosids</taxon>
        <taxon>malvids</taxon>
        <taxon>Sapindales</taxon>
        <taxon>Sapindaceae</taxon>
        <taxon>Hippocastanoideae</taxon>
        <taxon>Acereae</taxon>
        <taxon>Dipteronia</taxon>
    </lineage>
</organism>
<feature type="region of interest" description="Disordered" evidence="1">
    <location>
        <begin position="732"/>
        <end position="758"/>
    </location>
</feature>
<comment type="caution">
    <text evidence="2">The sequence shown here is derived from an EMBL/GenBank/DDBJ whole genome shotgun (WGS) entry which is preliminary data.</text>
</comment>
<accession>A0AAE0E298</accession>
<dbReference type="PANTHER" id="PTHR35767">
    <property type="entry name" value="HAPLESS PROTEIN"/>
    <property type="match status" value="1"/>
</dbReference>
<feature type="compositionally biased region" description="Polar residues" evidence="1">
    <location>
        <begin position="613"/>
        <end position="628"/>
    </location>
</feature>
<feature type="region of interest" description="Disordered" evidence="1">
    <location>
        <begin position="462"/>
        <end position="487"/>
    </location>
</feature>
<protein>
    <submittedName>
        <fullName evidence="2">Uncharacterized protein</fullName>
    </submittedName>
</protein>
<feature type="region of interest" description="Disordered" evidence="1">
    <location>
        <begin position="785"/>
        <end position="809"/>
    </location>
</feature>
<feature type="compositionally biased region" description="Polar residues" evidence="1">
    <location>
        <begin position="552"/>
        <end position="562"/>
    </location>
</feature>
<feature type="compositionally biased region" description="Basic and acidic residues" evidence="1">
    <location>
        <begin position="473"/>
        <end position="483"/>
    </location>
</feature>
<name>A0AAE0E298_9ROSI</name>
<evidence type="ECO:0000313" key="2">
    <source>
        <dbReference type="EMBL" id="KAK3200202.1"/>
    </source>
</evidence>
<feature type="compositionally biased region" description="Low complexity" evidence="1">
    <location>
        <begin position="797"/>
        <end position="809"/>
    </location>
</feature>
<evidence type="ECO:0000313" key="3">
    <source>
        <dbReference type="Proteomes" id="UP001281410"/>
    </source>
</evidence>
<dbReference type="Gene3D" id="3.30.160.60">
    <property type="entry name" value="Classic Zinc Finger"/>
    <property type="match status" value="1"/>
</dbReference>
<reference evidence="2" key="1">
    <citation type="journal article" date="2023" name="Plant J.">
        <title>Genome sequences and population genomics provide insights into the demographic history, inbreeding, and mutation load of two 'living fossil' tree species of Dipteronia.</title>
        <authorList>
            <person name="Feng Y."/>
            <person name="Comes H.P."/>
            <person name="Chen J."/>
            <person name="Zhu S."/>
            <person name="Lu R."/>
            <person name="Zhang X."/>
            <person name="Li P."/>
            <person name="Qiu J."/>
            <person name="Olsen K.M."/>
            <person name="Qiu Y."/>
        </authorList>
    </citation>
    <scope>NUCLEOTIDE SEQUENCE</scope>
    <source>
        <strain evidence="2">NBL</strain>
    </source>
</reference>
<dbReference type="PANTHER" id="PTHR35767:SF1">
    <property type="entry name" value="HAPLESS PROTEIN"/>
    <property type="match status" value="1"/>
</dbReference>
<feature type="compositionally biased region" description="Polar residues" evidence="1">
    <location>
        <begin position="785"/>
        <end position="796"/>
    </location>
</feature>
<proteinExistence type="predicted"/>
<feature type="compositionally biased region" description="Polar residues" evidence="1">
    <location>
        <begin position="637"/>
        <end position="654"/>
    </location>
</feature>
<feature type="compositionally biased region" description="Polar residues" evidence="1">
    <location>
        <begin position="898"/>
        <end position="915"/>
    </location>
</feature>
<dbReference type="Proteomes" id="UP001281410">
    <property type="component" value="Unassembled WGS sequence"/>
</dbReference>
<feature type="compositionally biased region" description="Pro residues" evidence="1">
    <location>
        <begin position="875"/>
        <end position="885"/>
    </location>
</feature>
<feature type="region of interest" description="Disordered" evidence="1">
    <location>
        <begin position="214"/>
        <end position="235"/>
    </location>
</feature>
<sequence length="1434" mass="156585">MLSIENPPPDPSCSCQLFTQLKNTTNSDENIHKLALPELDLLNPPLDHHHNLNLPKFSIRDYVFTSRSKDIKKNWPFSLKNLQLCLKHGVKDVLPPFQALGSVKIQSCTVDETNNSLGEKKNISNFDGEPSSGPNNNALLLDSSNNAQLLKHKLQSASIDTSSCRSASAAENDFPSTTTSVSLSEIESVRPSCSPLEPDTLLEAASVSASASVEAAVHPSSRKTENTIRPPGGKKCRLIVKFGSNSDRSSNEDIASNSTAVSETMTSKVCPVCKIFTSSSNTTLNAHIDQCLSAESPPKWTADSKLTRHRIKPRKTRLMEDIYVTARHCTLEELDRRNGTNWATVSSFPPWQDNEKLENMPAGEVKRQRMSQLHPEDAGGEVGEVYIDSTGTKLRILSKSNDAPPAVSKEVEDLQPMKEVKESKFISTKKKRRHARKHLKYLKLAPQSRKFFSHKTRASQICGGQEGDYGVEESSKKEKHQSEKQINSNDCGTLRQWVCSKRTGLAKKVSNQDGHQPFRCKWHLARDLLVENHQSSLGESIAERNRVQKYANLSENPTSSPEISEKWELSSGGKRAGSPLLGARLSDATERSLPPMKQNGSKDSSFIHGSLTFEPSNSNRNCVSSLNNKRAGIQGGPVTNSDTPPSVGTKSSFSTQSFASKALRTLSRKNGSSVVSSQSSVIKSKPNINVKYSARKKDHVYLSGEVDEEVWHSHEVEQQYASMCNGTENLGRGEITDKSSLESSQPAPQCYGLDERENTDPYIRVSDDLVDQVDVLESIAVNVTSSSKSVDTNTQKLSNRSRSQSNSLHSIEDYNGMLCGGETLTGPTDRSFVDGEEIYCSDEVGNVMIGQNAHTGPSPGLDPDIGQGNSFPEVDPIPIPGPPGSFLPSPRDMGSDDFQGNSSLTTSRVQSSQDQLDLVDGDSSDSPISATSTIFNSTATRSDLKYSEPLSPVEDHAVQDKTRSSFCTASIDPPIEIATVVPQTGTGAENTYCDEDKFKISKISIEKKPLSFKNEGQPCCCQRKERVSQDIAPNYQESQLLKRRTMASVSEPAMGKQIGCNPSARLNNLEVRPEIFPLSNCSSSGSEKAVLPVMKSQAGSFPLKGSPEAGVKFLGRGDCDSAGPSPSNPILRLMGKNLMVVNKEEDSSVPIGQSPHPCAQNSSHVPAHFPTSSGFSPNNMQNQDCRSFPHMVPQRPMIFGHNPYDAVGQQSFDVRFSSGFKNYANPRTPQTPAQVSEGLFPNQLINGGFAVSMEPHMYEGAYSLSSRHNRPKIRSSETSSSYNMEKDNKIFDHPQKNAADCGSSFKEIIVIDDVPESEANVTGADVAKYSEGLRANPLMISSGISIPTVPGYNSRHVNPFTCYQSQDPSVLSDSPTVVHNSNFHAIPSRLPNASPVRWNCTPEGSGVLQRSPYMPASNSTGHLRSTLYYSPRLL</sequence>
<feature type="region of interest" description="Disordered" evidence="1">
    <location>
        <begin position="552"/>
        <end position="654"/>
    </location>
</feature>
<feature type="region of interest" description="Disordered" evidence="1">
    <location>
        <begin position="850"/>
        <end position="931"/>
    </location>
</feature>
<feature type="region of interest" description="Disordered" evidence="1">
    <location>
        <begin position="118"/>
        <end position="140"/>
    </location>
</feature>